<dbReference type="PANTHER" id="PTHR42928:SF5">
    <property type="entry name" value="BLR1237 PROTEIN"/>
    <property type="match status" value="1"/>
</dbReference>
<dbReference type="Pfam" id="PF03401">
    <property type="entry name" value="TctC"/>
    <property type="match status" value="1"/>
</dbReference>
<keyword evidence="4" id="KW-1185">Reference proteome</keyword>
<dbReference type="InterPro" id="IPR005064">
    <property type="entry name" value="BUG"/>
</dbReference>
<accession>A0A261RDJ8</accession>
<dbReference type="Gene3D" id="3.40.190.10">
    <property type="entry name" value="Periplasmic binding protein-like II"/>
    <property type="match status" value="1"/>
</dbReference>
<dbReference type="CDD" id="cd13578">
    <property type="entry name" value="PBP2_Bug27"/>
    <property type="match status" value="1"/>
</dbReference>
<organism evidence="3 4">
    <name type="scientific">Bordetella genomosp. 7</name>
    <dbReference type="NCBI Taxonomy" id="1416805"/>
    <lineage>
        <taxon>Bacteria</taxon>
        <taxon>Pseudomonadati</taxon>
        <taxon>Pseudomonadota</taxon>
        <taxon>Betaproteobacteria</taxon>
        <taxon>Burkholderiales</taxon>
        <taxon>Alcaligenaceae</taxon>
        <taxon>Bordetella</taxon>
    </lineage>
</organism>
<evidence type="ECO:0000313" key="3">
    <source>
        <dbReference type="EMBL" id="OZI22423.1"/>
    </source>
</evidence>
<dbReference type="Gene3D" id="3.40.190.150">
    <property type="entry name" value="Bordetella uptake gene, domain 1"/>
    <property type="match status" value="1"/>
</dbReference>
<comment type="caution">
    <text evidence="3">The sequence shown here is derived from an EMBL/GenBank/DDBJ whole genome shotgun (WGS) entry which is preliminary data.</text>
</comment>
<evidence type="ECO:0000256" key="1">
    <source>
        <dbReference type="ARBA" id="ARBA00006987"/>
    </source>
</evidence>
<gene>
    <name evidence="3" type="ORF">CAL19_07740</name>
</gene>
<dbReference type="AlphaFoldDB" id="A0A261RDJ8"/>
<feature type="chain" id="PRO_5013011984" description="ABC transporter substrate-binding protein" evidence="2">
    <location>
        <begin position="37"/>
        <end position="339"/>
    </location>
</feature>
<dbReference type="Proteomes" id="UP000216947">
    <property type="component" value="Unassembled WGS sequence"/>
</dbReference>
<evidence type="ECO:0008006" key="5">
    <source>
        <dbReference type="Google" id="ProtNLM"/>
    </source>
</evidence>
<evidence type="ECO:0000313" key="4">
    <source>
        <dbReference type="Proteomes" id="UP000216947"/>
    </source>
</evidence>
<dbReference type="PANTHER" id="PTHR42928">
    <property type="entry name" value="TRICARBOXYLATE-BINDING PROTEIN"/>
    <property type="match status" value="1"/>
</dbReference>
<feature type="signal peptide" evidence="2">
    <location>
        <begin position="1"/>
        <end position="36"/>
    </location>
</feature>
<dbReference type="PIRSF" id="PIRSF017082">
    <property type="entry name" value="YflP"/>
    <property type="match status" value="1"/>
</dbReference>
<dbReference type="SUPFAM" id="SSF53850">
    <property type="entry name" value="Periplasmic binding protein-like II"/>
    <property type="match status" value="1"/>
</dbReference>
<reference evidence="4" key="1">
    <citation type="submission" date="2017-05" db="EMBL/GenBank/DDBJ databases">
        <title>Complete and WGS of Bordetella genogroups.</title>
        <authorList>
            <person name="Spilker T."/>
            <person name="Lipuma J."/>
        </authorList>
    </citation>
    <scope>NUCLEOTIDE SEQUENCE [LARGE SCALE GENOMIC DNA]</scope>
    <source>
        <strain evidence="4">AU18089</strain>
    </source>
</reference>
<protein>
    <recommendedName>
        <fullName evidence="5">ABC transporter substrate-binding protein</fullName>
    </recommendedName>
</protein>
<dbReference type="InterPro" id="IPR042100">
    <property type="entry name" value="Bug_dom1"/>
</dbReference>
<dbReference type="EMBL" id="NEVK01000004">
    <property type="protein sequence ID" value="OZI22423.1"/>
    <property type="molecule type" value="Genomic_DNA"/>
</dbReference>
<name>A0A261RDJ8_9BORD</name>
<keyword evidence="2" id="KW-0732">Signal</keyword>
<sequence>MVSLYILRTRRDTMFSKWVGAGIAGLALALGNAALAAQDYPDKPVKFIVASGTASSPDSISRLVAEKLSAKWGQPVVIENAAGLGGIIGTERASRATPDGYTLVVSTIGAMAVGVSLMDNLPYDPVKDFEPVTMLMAMPNLFVVHPSVPVKNLQELVAYVKQNPGKLRYGHPGIGTTPHLSAELLKQMTGIQMEGIPYKASSQMTTDFLSGQYEVLFHNASVLLPYVKAGKATLMGITSPKRVRALPDVPTVAEADTELADFSVHAWWGLHAPAGTPDAIVQKASKDVAEILAQAEVTKWVEDRGGEVGGGTPQDLRAYQAAETEKWRKLIKEAGIKAN</sequence>
<proteinExistence type="inferred from homology"/>
<comment type="similarity">
    <text evidence="1">Belongs to the UPF0065 (bug) family.</text>
</comment>
<evidence type="ECO:0000256" key="2">
    <source>
        <dbReference type="SAM" id="SignalP"/>
    </source>
</evidence>